<comment type="pathway">
    <text evidence="2 5">Carbohydrate acid metabolism; D-glucarate degradation; 2,5-dioxopentanoate from D-glucarate: step 2/2.</text>
</comment>
<feature type="binding site" evidence="8">
    <location>
        <position position="46"/>
    </location>
    <ligand>
        <name>pyruvate</name>
        <dbReference type="ChEBI" id="CHEBI:15361"/>
    </ligand>
</feature>
<dbReference type="SUPFAM" id="SSF51569">
    <property type="entry name" value="Aldolase"/>
    <property type="match status" value="1"/>
</dbReference>
<evidence type="ECO:0000256" key="7">
    <source>
        <dbReference type="PIRSR" id="PIRSR001365-1"/>
    </source>
</evidence>
<dbReference type="EMBL" id="FTNI01000031">
    <property type="protein sequence ID" value="SIS14668.1"/>
    <property type="molecule type" value="Genomic_DNA"/>
</dbReference>
<reference evidence="10" key="1">
    <citation type="submission" date="2017-01" db="EMBL/GenBank/DDBJ databases">
        <authorList>
            <person name="Varghese N."/>
            <person name="Submissions S."/>
        </authorList>
    </citation>
    <scope>NUCLEOTIDE SEQUENCE [LARGE SCALE GENOMIC DNA]</scope>
    <source>
        <strain evidence="10">ATCC 12950</strain>
    </source>
</reference>
<comment type="catalytic activity">
    <reaction evidence="1 5">
        <text>5-dehydro-4-deoxy-D-glucarate + H(+) = 2,5-dioxopentanoate + CO2 + H2O</text>
        <dbReference type="Rhea" id="RHEA:24608"/>
        <dbReference type="ChEBI" id="CHEBI:15377"/>
        <dbReference type="ChEBI" id="CHEBI:15378"/>
        <dbReference type="ChEBI" id="CHEBI:16526"/>
        <dbReference type="ChEBI" id="CHEBI:42819"/>
        <dbReference type="ChEBI" id="CHEBI:58136"/>
        <dbReference type="EC" id="4.2.1.41"/>
    </reaction>
</comment>
<evidence type="ECO:0000313" key="10">
    <source>
        <dbReference type="Proteomes" id="UP000186096"/>
    </source>
</evidence>
<evidence type="ECO:0000256" key="8">
    <source>
        <dbReference type="PIRSR" id="PIRSR001365-2"/>
    </source>
</evidence>
<evidence type="ECO:0000256" key="5">
    <source>
        <dbReference type="HAMAP-Rule" id="MF_00694"/>
    </source>
</evidence>
<dbReference type="GO" id="GO:0008840">
    <property type="term" value="F:4-hydroxy-tetrahydrodipicolinate synthase activity"/>
    <property type="evidence" value="ECO:0007669"/>
    <property type="project" value="TreeGrafter"/>
</dbReference>
<dbReference type="AlphaFoldDB" id="A0A1N7GQD0"/>
<dbReference type="Proteomes" id="UP000186096">
    <property type="component" value="Unassembled WGS sequence"/>
</dbReference>
<protein>
    <recommendedName>
        <fullName evidence="5">Probable 5-dehydro-4-deoxyglucarate dehydratase</fullName>
        <ecNumber evidence="5">4.2.1.41</ecNumber>
    </recommendedName>
    <alternativeName>
        <fullName evidence="5">5-keto-4-deoxy-glucarate dehydratase</fullName>
        <shortName evidence="5">KDGDH</shortName>
    </alternativeName>
</protein>
<dbReference type="InterPro" id="IPR013785">
    <property type="entry name" value="Aldolase_TIM"/>
</dbReference>
<dbReference type="InterPro" id="IPR002220">
    <property type="entry name" value="DapA-like"/>
</dbReference>
<evidence type="ECO:0000256" key="3">
    <source>
        <dbReference type="ARBA" id="ARBA00007592"/>
    </source>
</evidence>
<dbReference type="SMART" id="SM01130">
    <property type="entry name" value="DHDPS"/>
    <property type="match status" value="1"/>
</dbReference>
<dbReference type="GO" id="GO:0047448">
    <property type="term" value="F:5-dehydro-4-deoxyglucarate dehydratase activity"/>
    <property type="evidence" value="ECO:0007669"/>
    <property type="project" value="UniProtKB-UniRule"/>
</dbReference>
<dbReference type="GO" id="GO:0042838">
    <property type="term" value="P:D-glucarate catabolic process"/>
    <property type="evidence" value="ECO:0007669"/>
    <property type="project" value="UniProtKB-UniRule"/>
</dbReference>
<keyword evidence="10" id="KW-1185">Reference proteome</keyword>
<dbReference type="PANTHER" id="PTHR12128">
    <property type="entry name" value="DIHYDRODIPICOLINATE SYNTHASE"/>
    <property type="match status" value="1"/>
</dbReference>
<dbReference type="InterPro" id="IPR017655">
    <property type="entry name" value="Dehydro-deoxyglucarate_dehyd"/>
</dbReference>
<dbReference type="STRING" id="58117.SAMN05421833_13134"/>
<accession>A0A1N7GQD0</accession>
<dbReference type="PIRSF" id="PIRSF001365">
    <property type="entry name" value="DHDPS"/>
    <property type="match status" value="1"/>
</dbReference>
<dbReference type="RefSeq" id="WP_076440940.1">
    <property type="nucleotide sequence ID" value="NZ_FTNI01000031.1"/>
</dbReference>
<proteinExistence type="inferred from homology"/>
<dbReference type="EC" id="4.2.1.41" evidence="5"/>
<comment type="similarity">
    <text evidence="3 5 6">Belongs to the DapA family.</text>
</comment>
<gene>
    <name evidence="9" type="ORF">SAMN05421833_13134</name>
</gene>
<evidence type="ECO:0000313" key="9">
    <source>
        <dbReference type="EMBL" id="SIS14668.1"/>
    </source>
</evidence>
<organism evidence="9 10">
    <name type="scientific">Microbispora rosea</name>
    <dbReference type="NCBI Taxonomy" id="58117"/>
    <lineage>
        <taxon>Bacteria</taxon>
        <taxon>Bacillati</taxon>
        <taxon>Actinomycetota</taxon>
        <taxon>Actinomycetes</taxon>
        <taxon>Streptosporangiales</taxon>
        <taxon>Streptosporangiaceae</taxon>
        <taxon>Microbispora</taxon>
    </lineage>
</organism>
<evidence type="ECO:0000256" key="2">
    <source>
        <dbReference type="ARBA" id="ARBA00004983"/>
    </source>
</evidence>
<name>A0A1N7GQD0_9ACTN</name>
<dbReference type="Pfam" id="PF00701">
    <property type="entry name" value="DHDPS"/>
    <property type="match status" value="1"/>
</dbReference>
<dbReference type="Gene3D" id="3.20.20.70">
    <property type="entry name" value="Aldolase class I"/>
    <property type="match status" value="1"/>
</dbReference>
<dbReference type="HAMAP" id="MF_00694">
    <property type="entry name" value="KDGDH"/>
    <property type="match status" value="1"/>
</dbReference>
<keyword evidence="4 5" id="KW-0456">Lyase</keyword>
<sequence>MHLDGVLFFPVTPFGADGELAEDVLAKHVNRGVTEGAGGVFAACGTGEFNALGIDEYARVVRIAVESAGGRVPVLSGAGGPLPFARECARRAADAGADGLLLLPPYLVSAPAEGLVRYVREVAASSDLPIIVYQRANARFTPAAAVALTEIPNVVGFKDGLGDIDAMQRIVLAVREATDRDFTFFNGLPTAEMTVPAYRGIGVSLYSSAVFCFLPEVALAFHKAVTAGDDDLVRRLLAGFYRPLVELRDLVPGYAVSLVKAGVTLRGLDVGRVRPPLVDAAPEHVARLERLIAAGLEIVG</sequence>
<feature type="active site" description="Schiff-base intermediate with substrate" evidence="7">
    <location>
        <position position="158"/>
    </location>
</feature>
<evidence type="ECO:0000256" key="4">
    <source>
        <dbReference type="ARBA" id="ARBA00023239"/>
    </source>
</evidence>
<dbReference type="PANTHER" id="PTHR12128:SF19">
    <property type="entry name" value="5-DEHYDRO-4-DEOXYGLUCARATE DEHYDRATASE 2-RELATED"/>
    <property type="match status" value="1"/>
</dbReference>
<feature type="active site" description="Proton donor/acceptor" evidence="7">
    <location>
        <position position="133"/>
    </location>
</feature>
<dbReference type="UniPathway" id="UPA00564">
    <property type="reaction ID" value="UER00628"/>
</dbReference>
<evidence type="ECO:0000256" key="1">
    <source>
        <dbReference type="ARBA" id="ARBA00001446"/>
    </source>
</evidence>
<dbReference type="OrthoDB" id="8995637at2"/>
<evidence type="ECO:0000256" key="6">
    <source>
        <dbReference type="PIRNR" id="PIRNR001365"/>
    </source>
</evidence>
<dbReference type="NCBIfam" id="NF002958">
    <property type="entry name" value="PRK03620.1"/>
    <property type="match status" value="1"/>
</dbReference>